<proteinExistence type="predicted"/>
<dbReference type="Proteomes" id="UP000243778">
    <property type="component" value="Unassembled WGS sequence"/>
</dbReference>
<sequence length="124" mass="13656">MRRKPVILLLICLSLWLAACLALRYGFMQDSRWVGACADDPLRWECQVRSVLGLTIHFRILAWAALITAVLGFLLPGVAGRRVALLGMLFALPALILYTASLAVFAVVLSALRLVRAPRQIAAR</sequence>
<keyword evidence="1" id="KW-0472">Membrane</keyword>
<keyword evidence="1" id="KW-0812">Transmembrane</keyword>
<keyword evidence="1" id="KW-1133">Transmembrane helix</keyword>
<feature type="transmembrane region" description="Helical" evidence="1">
    <location>
        <begin position="85"/>
        <end position="109"/>
    </location>
</feature>
<accession>A0A1H3FY65</accession>
<keyword evidence="3" id="KW-1185">Reference proteome</keyword>
<evidence type="ECO:0000313" key="2">
    <source>
        <dbReference type="EMBL" id="SDX96023.1"/>
    </source>
</evidence>
<name>A0A1H3FY65_9PSED</name>
<dbReference type="OrthoDB" id="7032302at2"/>
<gene>
    <name evidence="2" type="ORF">SAMN05216287_4219</name>
</gene>
<dbReference type="PROSITE" id="PS51257">
    <property type="entry name" value="PROKAR_LIPOPROTEIN"/>
    <property type="match status" value="1"/>
</dbReference>
<dbReference type="EMBL" id="FNNU01000008">
    <property type="protein sequence ID" value="SDX96023.1"/>
    <property type="molecule type" value="Genomic_DNA"/>
</dbReference>
<dbReference type="AlphaFoldDB" id="A0A1H3FY65"/>
<dbReference type="RefSeq" id="WP_090231619.1">
    <property type="nucleotide sequence ID" value="NZ_FNNU01000008.1"/>
</dbReference>
<feature type="transmembrane region" description="Helical" evidence="1">
    <location>
        <begin position="60"/>
        <end position="78"/>
    </location>
</feature>
<reference evidence="3" key="1">
    <citation type="submission" date="2016-10" db="EMBL/GenBank/DDBJ databases">
        <authorList>
            <person name="Varghese N."/>
            <person name="Submissions S."/>
        </authorList>
    </citation>
    <scope>NUCLEOTIDE SEQUENCE [LARGE SCALE GENOMIC DNA]</scope>
    <source>
        <strain evidence="3">NRRL B-59562</strain>
    </source>
</reference>
<protein>
    <submittedName>
        <fullName evidence="2">Uncharacterized protein</fullName>
    </submittedName>
</protein>
<evidence type="ECO:0000313" key="3">
    <source>
        <dbReference type="Proteomes" id="UP000243778"/>
    </source>
</evidence>
<organism evidence="2 3">
    <name type="scientific">Pseudomonas kuykendallii</name>
    <dbReference type="NCBI Taxonomy" id="1007099"/>
    <lineage>
        <taxon>Bacteria</taxon>
        <taxon>Pseudomonadati</taxon>
        <taxon>Pseudomonadota</taxon>
        <taxon>Gammaproteobacteria</taxon>
        <taxon>Pseudomonadales</taxon>
        <taxon>Pseudomonadaceae</taxon>
        <taxon>Pseudomonas</taxon>
    </lineage>
</organism>
<evidence type="ECO:0000256" key="1">
    <source>
        <dbReference type="SAM" id="Phobius"/>
    </source>
</evidence>